<sequence>MIDIQRTHSAPAKPHLHPNMQAALNGQRMMLQDAHIPKVECTGLRRILAHEQYTRHVQHVLIILHRQKDRSIYGLAEKMGNDRVQCFDVVPGSQRDQRSSPGRSPATHTTLALKVNQKQQKHRTRCPCSAFVRDPTEGVTDTRVRLSSDIWTSWTQPSRLTDEQMDTIHLEPRYVVIRSEGTGTLISCSYSIVCRHASNIKVESPNFLPHDA</sequence>
<gene>
    <name evidence="1" type="ORF">FB567DRAFT_16332</name>
</gene>
<dbReference type="EMBL" id="JAGMVJ010000001">
    <property type="protein sequence ID" value="KAH7094949.1"/>
    <property type="molecule type" value="Genomic_DNA"/>
</dbReference>
<keyword evidence="2" id="KW-1185">Reference proteome</keyword>
<evidence type="ECO:0000313" key="1">
    <source>
        <dbReference type="EMBL" id="KAH7094949.1"/>
    </source>
</evidence>
<organism evidence="1 2">
    <name type="scientific">Paraphoma chrysanthemicola</name>
    <dbReference type="NCBI Taxonomy" id="798071"/>
    <lineage>
        <taxon>Eukaryota</taxon>
        <taxon>Fungi</taxon>
        <taxon>Dikarya</taxon>
        <taxon>Ascomycota</taxon>
        <taxon>Pezizomycotina</taxon>
        <taxon>Dothideomycetes</taxon>
        <taxon>Pleosporomycetidae</taxon>
        <taxon>Pleosporales</taxon>
        <taxon>Pleosporineae</taxon>
        <taxon>Phaeosphaeriaceae</taxon>
        <taxon>Paraphoma</taxon>
    </lineage>
</organism>
<accession>A0A8K0RF68</accession>
<protein>
    <submittedName>
        <fullName evidence="1">Uncharacterized protein</fullName>
    </submittedName>
</protein>
<evidence type="ECO:0000313" key="2">
    <source>
        <dbReference type="Proteomes" id="UP000813461"/>
    </source>
</evidence>
<comment type="caution">
    <text evidence="1">The sequence shown here is derived from an EMBL/GenBank/DDBJ whole genome shotgun (WGS) entry which is preliminary data.</text>
</comment>
<dbReference type="AlphaFoldDB" id="A0A8K0RF68"/>
<name>A0A8K0RF68_9PLEO</name>
<proteinExistence type="predicted"/>
<dbReference type="Proteomes" id="UP000813461">
    <property type="component" value="Unassembled WGS sequence"/>
</dbReference>
<reference evidence="1" key="1">
    <citation type="journal article" date="2021" name="Nat. Commun.">
        <title>Genetic determinants of endophytism in the Arabidopsis root mycobiome.</title>
        <authorList>
            <person name="Mesny F."/>
            <person name="Miyauchi S."/>
            <person name="Thiergart T."/>
            <person name="Pickel B."/>
            <person name="Atanasova L."/>
            <person name="Karlsson M."/>
            <person name="Huettel B."/>
            <person name="Barry K.W."/>
            <person name="Haridas S."/>
            <person name="Chen C."/>
            <person name="Bauer D."/>
            <person name="Andreopoulos W."/>
            <person name="Pangilinan J."/>
            <person name="LaButti K."/>
            <person name="Riley R."/>
            <person name="Lipzen A."/>
            <person name="Clum A."/>
            <person name="Drula E."/>
            <person name="Henrissat B."/>
            <person name="Kohler A."/>
            <person name="Grigoriev I.V."/>
            <person name="Martin F.M."/>
            <person name="Hacquard S."/>
        </authorList>
    </citation>
    <scope>NUCLEOTIDE SEQUENCE</scope>
    <source>
        <strain evidence="1">MPI-SDFR-AT-0120</strain>
    </source>
</reference>